<dbReference type="AlphaFoldDB" id="A0AAE4C4B3"/>
<feature type="domain" description="Acyl-CoA thioesterase-like C-terminal" evidence="2">
    <location>
        <begin position="125"/>
        <end position="254"/>
    </location>
</feature>
<name>A0AAE4C4B3_9MICC</name>
<dbReference type="InterPro" id="IPR049449">
    <property type="entry name" value="TesB_ACOT8-like_N"/>
</dbReference>
<gene>
    <name evidence="3" type="ORF">J2S35_000126</name>
</gene>
<dbReference type="Gene3D" id="2.40.160.210">
    <property type="entry name" value="Acyl-CoA thioesterase, double hotdog domain"/>
    <property type="match status" value="1"/>
</dbReference>
<feature type="domain" description="Acyl-CoA thioesterase-like N-terminal HotDog" evidence="1">
    <location>
        <begin position="22"/>
        <end position="104"/>
    </location>
</feature>
<dbReference type="EMBL" id="JAVDUI010000001">
    <property type="protein sequence ID" value="MDR6891186.1"/>
    <property type="molecule type" value="Genomic_DNA"/>
</dbReference>
<evidence type="ECO:0000259" key="2">
    <source>
        <dbReference type="Pfam" id="PF20789"/>
    </source>
</evidence>
<dbReference type="Pfam" id="PF13622">
    <property type="entry name" value="4HBT_3"/>
    <property type="match status" value="1"/>
</dbReference>
<proteinExistence type="predicted"/>
<accession>A0AAE4C4B3</accession>
<keyword evidence="4" id="KW-1185">Reference proteome</keyword>
<evidence type="ECO:0000313" key="4">
    <source>
        <dbReference type="Proteomes" id="UP001247307"/>
    </source>
</evidence>
<dbReference type="Pfam" id="PF20789">
    <property type="entry name" value="4HBT_3C"/>
    <property type="match status" value="1"/>
</dbReference>
<dbReference type="RefSeq" id="WP_309848672.1">
    <property type="nucleotide sequence ID" value="NZ_BAAAIU010000004.1"/>
</dbReference>
<reference evidence="3" key="1">
    <citation type="submission" date="2023-07" db="EMBL/GenBank/DDBJ databases">
        <title>Sequencing the genomes of 1000 actinobacteria strains.</title>
        <authorList>
            <person name="Klenk H.-P."/>
        </authorList>
    </citation>
    <scope>NUCLEOTIDE SEQUENCE</scope>
    <source>
        <strain evidence="3">DSM 13988</strain>
    </source>
</reference>
<sequence>MKDAMYRRTGEGRFASTIHAQGAWNPHEQHMGPASGLLAHEIERFSRAEGLRIARLSYDILGLMAGGDVSVTVEMERPGRTIQLVRAEMTGPDGRPCLRARAWLLATTDTEEIAGLEEETMPHREECDPLDGSAIWGGGYIAQLEGFRHKDSRPGRGWSWVSSTHPLVEGEDAAFGEFVRDLDAANGMAVRVSPGDSGWAYPNVDLQLHLIRAPRGPWKGLDTRVSFGADGVGLTSSVVSDSDGVVGRMEQTLTLRRVGA</sequence>
<organism evidence="3 4">
    <name type="scientific">Falsarthrobacter nasiphocae</name>
    <dbReference type="NCBI Taxonomy" id="189863"/>
    <lineage>
        <taxon>Bacteria</taxon>
        <taxon>Bacillati</taxon>
        <taxon>Actinomycetota</taxon>
        <taxon>Actinomycetes</taxon>
        <taxon>Micrococcales</taxon>
        <taxon>Micrococcaceae</taxon>
        <taxon>Falsarthrobacter</taxon>
    </lineage>
</organism>
<dbReference type="Proteomes" id="UP001247307">
    <property type="component" value="Unassembled WGS sequence"/>
</dbReference>
<dbReference type="InterPro" id="IPR049450">
    <property type="entry name" value="ACOT8-like_C"/>
</dbReference>
<evidence type="ECO:0000313" key="3">
    <source>
        <dbReference type="EMBL" id="MDR6891186.1"/>
    </source>
</evidence>
<comment type="caution">
    <text evidence="3">The sequence shown here is derived from an EMBL/GenBank/DDBJ whole genome shotgun (WGS) entry which is preliminary data.</text>
</comment>
<evidence type="ECO:0008006" key="5">
    <source>
        <dbReference type="Google" id="ProtNLM"/>
    </source>
</evidence>
<dbReference type="InterPro" id="IPR042171">
    <property type="entry name" value="Acyl-CoA_hotdog"/>
</dbReference>
<evidence type="ECO:0000259" key="1">
    <source>
        <dbReference type="Pfam" id="PF13622"/>
    </source>
</evidence>
<protein>
    <recommendedName>
        <fullName evidence="5">Thioesterase family protein</fullName>
    </recommendedName>
</protein>